<feature type="domain" description="Peptidase S12 Pab87-related C-terminal" evidence="3">
    <location>
        <begin position="408"/>
        <end position="506"/>
    </location>
</feature>
<sequence>MKKLILLLLAVFLLPTGVQAQSKSDVNLRKLDAYFRKMAEDWDIPSASIGIVRDGELIFTGNYGVMEVGKDGAPDANTLYAIASNSKAFTSAIIGMLVQEGKLDWNDPVRKYLPYFKLYDSWVSEHTTIRDLLSHRVGLGTFSGDNIWYKSELPAKEFIKCYEHVPQAYPFRSGYGYSNLMYIAAGEVIETVTGKSWAENVRERILLPLGMDRTIASVKDLETQGNYATPHARNENGNYPIPWTSWDNVAATGGLISSVSDLAKWVAFNLDNGIHNGDTLLSKKTRNLVWTPHNNFVVDHTSKNDFNRHFNAYGLGWGLSDYQGRLRVGHTGGYDGMITAVTLIPDENLGVIVLTNGVKSPIMAATYYALDRFLGVKTEKDWSADYLKRTDENRAGDTRIADRKASRVMNTQTSLALDKLTGTYMSDIYGEINIRYEGGELKLEFSHSPLLSARLTHWHYDVWEIHWDHPQAWFSFGTVKFKTDNNLKVTGFDFDVPNDDFFFEELKPYRIADK</sequence>
<dbReference type="GO" id="GO:0016787">
    <property type="term" value="F:hydrolase activity"/>
    <property type="evidence" value="ECO:0007669"/>
    <property type="project" value="UniProtKB-KW"/>
</dbReference>
<comment type="caution">
    <text evidence="4">The sequence shown here is derived from an EMBL/GenBank/DDBJ whole genome shotgun (WGS) entry which is preliminary data.</text>
</comment>
<dbReference type="InterPro" id="IPR050491">
    <property type="entry name" value="AmpC-like"/>
</dbReference>
<keyword evidence="5" id="KW-1185">Reference proteome</keyword>
<name>A0ABT7WIZ1_9FLAO</name>
<feature type="domain" description="Beta-lactamase-related" evidence="2">
    <location>
        <begin position="32"/>
        <end position="362"/>
    </location>
</feature>
<evidence type="ECO:0000259" key="3">
    <source>
        <dbReference type="Pfam" id="PF11954"/>
    </source>
</evidence>
<dbReference type="EMBL" id="JAUDUY010000014">
    <property type="protein sequence ID" value="MDM9632784.1"/>
    <property type="molecule type" value="Genomic_DNA"/>
</dbReference>
<evidence type="ECO:0000256" key="1">
    <source>
        <dbReference type="SAM" id="SignalP"/>
    </source>
</evidence>
<dbReference type="PANTHER" id="PTHR46825:SF15">
    <property type="entry name" value="BETA-LACTAMASE-RELATED DOMAIN-CONTAINING PROTEIN"/>
    <property type="match status" value="1"/>
</dbReference>
<dbReference type="Gene3D" id="3.40.710.10">
    <property type="entry name" value="DD-peptidase/beta-lactamase superfamily"/>
    <property type="match status" value="1"/>
</dbReference>
<dbReference type="InterPro" id="IPR012338">
    <property type="entry name" value="Beta-lactam/transpept-like"/>
</dbReference>
<reference evidence="4" key="1">
    <citation type="submission" date="2023-06" db="EMBL/GenBank/DDBJ databases">
        <title>Robiginitalea aurantiacus sp. nov. and Algoriphagus sediminis sp. nov., isolated from coastal sediment.</title>
        <authorList>
            <person name="Zhou Z.Y."/>
            <person name="An J."/>
            <person name="Jia Y.W."/>
            <person name="Du Z.J."/>
        </authorList>
    </citation>
    <scope>NUCLEOTIDE SEQUENCE</scope>
    <source>
        <strain evidence="4">M39</strain>
    </source>
</reference>
<dbReference type="Pfam" id="PF11954">
    <property type="entry name" value="DUF3471"/>
    <property type="match status" value="1"/>
</dbReference>
<evidence type="ECO:0000313" key="5">
    <source>
        <dbReference type="Proteomes" id="UP001174839"/>
    </source>
</evidence>
<evidence type="ECO:0000259" key="2">
    <source>
        <dbReference type="Pfam" id="PF00144"/>
    </source>
</evidence>
<dbReference type="Proteomes" id="UP001174839">
    <property type="component" value="Unassembled WGS sequence"/>
</dbReference>
<protein>
    <submittedName>
        <fullName evidence="4">Serine hydrolase</fullName>
    </submittedName>
</protein>
<dbReference type="SUPFAM" id="SSF56601">
    <property type="entry name" value="beta-lactamase/transpeptidase-like"/>
    <property type="match status" value="1"/>
</dbReference>
<organism evidence="4 5">
    <name type="scientific">Robiginitalea aurantiaca</name>
    <dbReference type="NCBI Taxonomy" id="3056915"/>
    <lineage>
        <taxon>Bacteria</taxon>
        <taxon>Pseudomonadati</taxon>
        <taxon>Bacteroidota</taxon>
        <taxon>Flavobacteriia</taxon>
        <taxon>Flavobacteriales</taxon>
        <taxon>Flavobacteriaceae</taxon>
        <taxon>Robiginitalea</taxon>
    </lineage>
</organism>
<gene>
    <name evidence="4" type="ORF">QU605_15000</name>
</gene>
<dbReference type="Pfam" id="PF00144">
    <property type="entry name" value="Beta-lactamase"/>
    <property type="match status" value="1"/>
</dbReference>
<dbReference type="Gene3D" id="2.40.128.600">
    <property type="match status" value="1"/>
</dbReference>
<dbReference type="RefSeq" id="WP_289726147.1">
    <property type="nucleotide sequence ID" value="NZ_JAUDUY010000014.1"/>
</dbReference>
<feature type="chain" id="PRO_5046234059" evidence="1">
    <location>
        <begin position="21"/>
        <end position="514"/>
    </location>
</feature>
<dbReference type="PANTHER" id="PTHR46825">
    <property type="entry name" value="D-ALANYL-D-ALANINE-CARBOXYPEPTIDASE/ENDOPEPTIDASE AMPH"/>
    <property type="match status" value="1"/>
</dbReference>
<evidence type="ECO:0000313" key="4">
    <source>
        <dbReference type="EMBL" id="MDM9632784.1"/>
    </source>
</evidence>
<accession>A0ABT7WIZ1</accession>
<keyword evidence="4" id="KW-0378">Hydrolase</keyword>
<dbReference type="InterPro" id="IPR001466">
    <property type="entry name" value="Beta-lactam-related"/>
</dbReference>
<keyword evidence="1" id="KW-0732">Signal</keyword>
<proteinExistence type="predicted"/>
<dbReference type="InterPro" id="IPR021860">
    <property type="entry name" value="Peptidase_S12_Pab87-rel_C"/>
</dbReference>
<feature type="signal peptide" evidence="1">
    <location>
        <begin position="1"/>
        <end position="20"/>
    </location>
</feature>